<dbReference type="GO" id="GO:0005737">
    <property type="term" value="C:cytoplasm"/>
    <property type="evidence" value="ECO:0007669"/>
    <property type="project" value="UniProtKB-ARBA"/>
</dbReference>
<dbReference type="Pfam" id="PF05719">
    <property type="entry name" value="GPP34"/>
    <property type="match status" value="1"/>
</dbReference>
<evidence type="ECO:0000256" key="3">
    <source>
        <dbReference type="ARBA" id="ARBA00023121"/>
    </source>
</evidence>
<dbReference type="InterPro" id="IPR008628">
    <property type="entry name" value="GPP34-like"/>
</dbReference>
<evidence type="ECO:0000256" key="4">
    <source>
        <dbReference type="ARBA" id="ARBA00023136"/>
    </source>
</evidence>
<gene>
    <name evidence="5" type="ORF">BJY18_000200</name>
</gene>
<dbReference type="InterPro" id="IPR038261">
    <property type="entry name" value="GPP34-like_sf"/>
</dbReference>
<reference evidence="5 6" key="1">
    <citation type="submission" date="2020-08" db="EMBL/GenBank/DDBJ databases">
        <title>Sequencing the genomes of 1000 actinobacteria strains.</title>
        <authorList>
            <person name="Klenk H.-P."/>
        </authorList>
    </citation>
    <scope>NUCLEOTIDE SEQUENCE [LARGE SCALE GENOMIC DNA]</scope>
    <source>
        <strain evidence="5 6">DSM 45859</strain>
    </source>
</reference>
<protein>
    <recommendedName>
        <fullName evidence="7">Golgi phosphoprotein 3 GPP34</fullName>
    </recommendedName>
</protein>
<evidence type="ECO:0000313" key="5">
    <source>
        <dbReference type="EMBL" id="MBB4682715.1"/>
    </source>
</evidence>
<dbReference type="EMBL" id="JACHMG010000001">
    <property type="protein sequence ID" value="MBB4682715.1"/>
    <property type="molecule type" value="Genomic_DNA"/>
</dbReference>
<keyword evidence="3" id="KW-0446">Lipid-binding</keyword>
<evidence type="ECO:0000256" key="1">
    <source>
        <dbReference type="ARBA" id="ARBA00004255"/>
    </source>
</evidence>
<evidence type="ECO:0000256" key="2">
    <source>
        <dbReference type="ARBA" id="ARBA00023034"/>
    </source>
</evidence>
<keyword evidence="6" id="KW-1185">Reference proteome</keyword>
<keyword evidence="4" id="KW-0472">Membrane</keyword>
<accession>A0A840IMM0</accession>
<organism evidence="5 6">
    <name type="scientific">Amycolatopsis jiangsuensis</name>
    <dbReference type="NCBI Taxonomy" id="1181879"/>
    <lineage>
        <taxon>Bacteria</taxon>
        <taxon>Bacillati</taxon>
        <taxon>Actinomycetota</taxon>
        <taxon>Actinomycetes</taxon>
        <taxon>Pseudonocardiales</taxon>
        <taxon>Pseudonocardiaceae</taxon>
        <taxon>Amycolatopsis</taxon>
    </lineage>
</organism>
<dbReference type="AlphaFoldDB" id="A0A840IMM0"/>
<comment type="caution">
    <text evidence="5">The sequence shown here is derived from an EMBL/GenBank/DDBJ whole genome shotgun (WGS) entry which is preliminary data.</text>
</comment>
<dbReference type="GO" id="GO:0012505">
    <property type="term" value="C:endomembrane system"/>
    <property type="evidence" value="ECO:0007669"/>
    <property type="project" value="UniProtKB-ARBA"/>
</dbReference>
<sequence>MNLSLPASGYLLACAPEGGRIGNRRRTALLVRAAAATDLVFRGRLRDAHGHAEPAGQGPTGDLVLDDLLTEVRGRGAWPWRSLLRHATMDTLRSVELQLSAAGVLTTHTTAVLRRNTRTVADAELVRTVHERAERALTSPLSEVDAASAALLALAAVAGVGVSRRTARRHSARLAEFAVPVVPALRKVVRGRWAMMAG</sequence>
<evidence type="ECO:0000313" key="6">
    <source>
        <dbReference type="Proteomes" id="UP000581769"/>
    </source>
</evidence>
<name>A0A840IMM0_9PSEU</name>
<evidence type="ECO:0008006" key="7">
    <source>
        <dbReference type="Google" id="ProtNLM"/>
    </source>
</evidence>
<dbReference type="RefSeq" id="WP_184776888.1">
    <property type="nucleotide sequence ID" value="NZ_JACHMG010000001.1"/>
</dbReference>
<proteinExistence type="predicted"/>
<keyword evidence="2" id="KW-0333">Golgi apparatus</keyword>
<dbReference type="Gene3D" id="1.10.3630.10">
    <property type="entry name" value="yeast vps74-n-term truncation variant domain like"/>
    <property type="match status" value="1"/>
</dbReference>
<comment type="subcellular location">
    <subcellularLocation>
        <location evidence="1">Golgi apparatus membrane</location>
        <topology evidence="1">Peripheral membrane protein</topology>
        <orientation evidence="1">Cytoplasmic side</orientation>
    </subcellularLocation>
</comment>
<dbReference type="Proteomes" id="UP000581769">
    <property type="component" value="Unassembled WGS sequence"/>
</dbReference>
<dbReference type="GO" id="GO:0070273">
    <property type="term" value="F:phosphatidylinositol-4-phosphate binding"/>
    <property type="evidence" value="ECO:0007669"/>
    <property type="project" value="InterPro"/>
</dbReference>